<dbReference type="GO" id="GO:0005509">
    <property type="term" value="F:calcium ion binding"/>
    <property type="evidence" value="ECO:0007669"/>
    <property type="project" value="InterPro"/>
</dbReference>
<sequence>MRPRAQREEDERCLHQDKLLHFSQCEPEEQQLRAHGALCPASKGYNTGQERSKQTCIRHGHELNLGLRAEVIKEMRGDARPRCLRRAATGAGQEQRKFGAQRRHSGSTMTPLLSCAAPLILLLLAAVRLSNTSNFPDPQEANQFLSRHRRANQVFEETKQGHLERECVEERCSKEEAREVFENDPETEYFWPKYTACLDKFGDSEKKKQDLITCVHSKF</sequence>
<dbReference type="Gene3D" id="4.10.740.10">
    <property type="entry name" value="Coagulation Factor IX"/>
    <property type="match status" value="1"/>
</dbReference>
<dbReference type="InterPro" id="IPR035972">
    <property type="entry name" value="GLA-like_dom_SF"/>
</dbReference>
<protein>
    <recommendedName>
        <fullName evidence="3">Gla domain-containing protein</fullName>
    </recommendedName>
</protein>
<name>A0AAW0NKD5_9GOBI</name>
<gene>
    <name evidence="4" type="ORF">WMY93_019164</name>
</gene>
<keyword evidence="1" id="KW-1015">Disulfide bond</keyword>
<evidence type="ECO:0000313" key="4">
    <source>
        <dbReference type="EMBL" id="KAK7898311.1"/>
    </source>
</evidence>
<keyword evidence="2" id="KW-0472">Membrane</keyword>
<dbReference type="PANTHER" id="PTHR24278">
    <property type="entry name" value="COAGULATION FACTOR"/>
    <property type="match status" value="1"/>
</dbReference>
<comment type="caution">
    <text evidence="4">The sequence shown here is derived from an EMBL/GenBank/DDBJ whole genome shotgun (WGS) entry which is preliminary data.</text>
</comment>
<organism evidence="4 5">
    <name type="scientific">Mugilogobius chulae</name>
    <name type="common">yellowstripe goby</name>
    <dbReference type="NCBI Taxonomy" id="88201"/>
    <lineage>
        <taxon>Eukaryota</taxon>
        <taxon>Metazoa</taxon>
        <taxon>Chordata</taxon>
        <taxon>Craniata</taxon>
        <taxon>Vertebrata</taxon>
        <taxon>Euteleostomi</taxon>
        <taxon>Actinopterygii</taxon>
        <taxon>Neopterygii</taxon>
        <taxon>Teleostei</taxon>
        <taxon>Neoteleostei</taxon>
        <taxon>Acanthomorphata</taxon>
        <taxon>Gobiaria</taxon>
        <taxon>Gobiiformes</taxon>
        <taxon>Gobioidei</taxon>
        <taxon>Gobiidae</taxon>
        <taxon>Gobionellinae</taxon>
        <taxon>Mugilogobius</taxon>
    </lineage>
</organism>
<evidence type="ECO:0000313" key="5">
    <source>
        <dbReference type="Proteomes" id="UP001460270"/>
    </source>
</evidence>
<proteinExistence type="predicted"/>
<dbReference type="PROSITE" id="PS00011">
    <property type="entry name" value="GLA_1"/>
    <property type="match status" value="1"/>
</dbReference>
<evidence type="ECO:0000259" key="3">
    <source>
        <dbReference type="PROSITE" id="PS50998"/>
    </source>
</evidence>
<dbReference type="FunFam" id="4.10.740.10:FF:000001">
    <property type="entry name" value="vitamin K-dependent protein S"/>
    <property type="match status" value="1"/>
</dbReference>
<keyword evidence="2" id="KW-0812">Transmembrane</keyword>
<dbReference type="GO" id="GO:0005615">
    <property type="term" value="C:extracellular space"/>
    <property type="evidence" value="ECO:0007669"/>
    <property type="project" value="TreeGrafter"/>
</dbReference>
<evidence type="ECO:0000256" key="1">
    <source>
        <dbReference type="ARBA" id="ARBA00023157"/>
    </source>
</evidence>
<dbReference type="Proteomes" id="UP001460270">
    <property type="component" value="Unassembled WGS sequence"/>
</dbReference>
<feature type="domain" description="Gla" evidence="3">
    <location>
        <begin position="150"/>
        <end position="196"/>
    </location>
</feature>
<dbReference type="InterPro" id="IPR017857">
    <property type="entry name" value="Coagulation_fac-like_Gla_dom"/>
</dbReference>
<dbReference type="PROSITE" id="PS50998">
    <property type="entry name" value="GLA_2"/>
    <property type="match status" value="1"/>
</dbReference>
<dbReference type="SMART" id="SM00069">
    <property type="entry name" value="GLA"/>
    <property type="match status" value="1"/>
</dbReference>
<evidence type="ECO:0000256" key="2">
    <source>
        <dbReference type="SAM" id="Phobius"/>
    </source>
</evidence>
<keyword evidence="2" id="KW-1133">Transmembrane helix</keyword>
<dbReference type="AlphaFoldDB" id="A0AAW0NKD5"/>
<dbReference type="PANTHER" id="PTHR24278:SF28">
    <property type="entry name" value="COAGULATION FACTOR X"/>
    <property type="match status" value="1"/>
</dbReference>
<dbReference type="PRINTS" id="PR00001">
    <property type="entry name" value="GLABLOOD"/>
</dbReference>
<keyword evidence="5" id="KW-1185">Reference proteome</keyword>
<dbReference type="EMBL" id="JBBPFD010000014">
    <property type="protein sequence ID" value="KAK7898311.1"/>
    <property type="molecule type" value="Genomic_DNA"/>
</dbReference>
<dbReference type="SUPFAM" id="SSF57630">
    <property type="entry name" value="GLA-domain"/>
    <property type="match status" value="1"/>
</dbReference>
<dbReference type="Pfam" id="PF00594">
    <property type="entry name" value="Gla"/>
    <property type="match status" value="1"/>
</dbReference>
<accession>A0AAW0NKD5</accession>
<dbReference type="InterPro" id="IPR050442">
    <property type="entry name" value="Peptidase_S1_coag_factors"/>
</dbReference>
<dbReference type="InterPro" id="IPR000294">
    <property type="entry name" value="GLA_domain"/>
</dbReference>
<reference evidence="5" key="1">
    <citation type="submission" date="2024-04" db="EMBL/GenBank/DDBJ databases">
        <title>Salinicola lusitanus LLJ914,a marine bacterium isolated from the Okinawa Trough.</title>
        <authorList>
            <person name="Li J."/>
        </authorList>
    </citation>
    <scope>NUCLEOTIDE SEQUENCE [LARGE SCALE GENOMIC DNA]</scope>
</reference>
<feature type="transmembrane region" description="Helical" evidence="2">
    <location>
        <begin position="111"/>
        <end position="129"/>
    </location>
</feature>